<feature type="region of interest" description="Disordered" evidence="1">
    <location>
        <begin position="642"/>
        <end position="665"/>
    </location>
</feature>
<evidence type="ECO:0008006" key="4">
    <source>
        <dbReference type="Google" id="ProtNLM"/>
    </source>
</evidence>
<dbReference type="Gene3D" id="3.30.1330.60">
    <property type="entry name" value="OmpA-like domain"/>
    <property type="match status" value="1"/>
</dbReference>
<proteinExistence type="predicted"/>
<dbReference type="InterPro" id="IPR052894">
    <property type="entry name" value="AsmA-related"/>
</dbReference>
<evidence type="ECO:0000313" key="2">
    <source>
        <dbReference type="EMBL" id="ROO26421.1"/>
    </source>
</evidence>
<dbReference type="InParanoid" id="A0A423PLM8"/>
<dbReference type="OrthoDB" id="6114420at2"/>
<dbReference type="PANTHER" id="PTHR30441">
    <property type="entry name" value="DUF748 DOMAIN-CONTAINING PROTEIN"/>
    <property type="match status" value="1"/>
</dbReference>
<protein>
    <recommendedName>
        <fullName evidence="4">OmpA-like domain-containing protein</fullName>
    </recommendedName>
</protein>
<dbReference type="InterPro" id="IPR036737">
    <property type="entry name" value="OmpA-like_sf"/>
</dbReference>
<dbReference type="GO" id="GO:0005886">
    <property type="term" value="C:plasma membrane"/>
    <property type="evidence" value="ECO:0007669"/>
    <property type="project" value="TreeGrafter"/>
</dbReference>
<dbReference type="AlphaFoldDB" id="A0A423PLM8"/>
<dbReference type="PANTHER" id="PTHR30441:SF4">
    <property type="entry name" value="PROTEIN ASMA"/>
    <property type="match status" value="1"/>
</dbReference>
<organism evidence="2 3">
    <name type="scientific">Salinisphaera japonica YTM-1</name>
    <dbReference type="NCBI Taxonomy" id="1209778"/>
    <lineage>
        <taxon>Bacteria</taxon>
        <taxon>Pseudomonadati</taxon>
        <taxon>Pseudomonadota</taxon>
        <taxon>Gammaproteobacteria</taxon>
        <taxon>Salinisphaerales</taxon>
        <taxon>Salinisphaeraceae</taxon>
        <taxon>Salinisphaera</taxon>
    </lineage>
</organism>
<comment type="caution">
    <text evidence="2">The sequence shown here is derived from an EMBL/GenBank/DDBJ whole genome shotgun (WGS) entry which is preliminary data.</text>
</comment>
<dbReference type="GO" id="GO:0090313">
    <property type="term" value="P:regulation of protein targeting to membrane"/>
    <property type="evidence" value="ECO:0007669"/>
    <property type="project" value="TreeGrafter"/>
</dbReference>
<dbReference type="EMBL" id="AYKG01000035">
    <property type="protein sequence ID" value="ROO26421.1"/>
    <property type="molecule type" value="Genomic_DNA"/>
</dbReference>
<evidence type="ECO:0000313" key="3">
    <source>
        <dbReference type="Proteomes" id="UP000285310"/>
    </source>
</evidence>
<dbReference type="Pfam" id="PF05359">
    <property type="entry name" value="DUF748"/>
    <property type="match status" value="2"/>
</dbReference>
<accession>A0A423PLM8</accession>
<dbReference type="SUPFAM" id="SSF103088">
    <property type="entry name" value="OmpA-like"/>
    <property type="match status" value="1"/>
</dbReference>
<keyword evidence="3" id="KW-1185">Reference proteome</keyword>
<name>A0A423PLM8_9GAMM</name>
<dbReference type="InterPro" id="IPR008023">
    <property type="entry name" value="DUF748"/>
</dbReference>
<gene>
    <name evidence="2" type="ORF">SAJA_11250</name>
</gene>
<reference evidence="2 3" key="1">
    <citation type="submission" date="2013-10" db="EMBL/GenBank/DDBJ databases">
        <title>Salinisphaera japonica YTM-1 Genome Sequencing.</title>
        <authorList>
            <person name="Lai Q."/>
            <person name="Li C."/>
            <person name="Shao Z."/>
        </authorList>
    </citation>
    <scope>NUCLEOTIDE SEQUENCE [LARGE SCALE GENOMIC DNA]</scope>
    <source>
        <strain evidence="2 3">YTM-1</strain>
    </source>
</reference>
<sequence length="1008" mass="108247">MTGKRGALTALIVSCALVVALAVAAVVAPGYIARYFVVDYLEAQGLAVDIDKIDINLLTGHVAIDDAHGEVTDGPNAGEGFTIGHLGLELAYPPLLDHKIVLESISLRSATIDITRGPDNGLTIAGVALPQGQSSGGGTWRFGVEQVQVGALRVHYKQPAMGKTPAIDQVVTLNQSGAENMVTWRKGEPIPVDAHLGAAGGSLSLSGSMAPLADSPTANLHIKAENFPVSMLAPLAKQAGIDRADGRIDTDLDLSLTYDADKHLLIHSDGQTVFEGVVLVQTSGMRIDADAVSFDGISDWRLMRADAEPGEITTDGRFVLDDLSIQKTGTLDLTADKAAWAGKSFVSLDDPFRITTHGTYNDANVRLVSCDRLKLKAASEHLTGDLETTFSKNSTTIVSNGTYRATAFEFAVPGSLSTTTDAMDWQGTTSTTLTGKATRIDTNGRLGGKNLVFKIPETSIFTTDDIDWDGQTHIDSGTLFIHAARGRLVTTGARLDLPAMPLAFIAHRFIYDGRYGQTPDASGNALKLVMSGEAMGTDLDVRNTTINAPWLATLQDHASGIEIDGLSDIRVDRLETSGVRIMGDTDTDSEAIQAVSLDLKNFHLRDLLHYELESATLKDAIMHLRRDLSGYGVISEYFGGNGQKSANSPSASKSEDTSKNTTGGATQSTFSIKHLGISGPSVWFVDTVTEPHVALHGMDLNFVLNDLDTARPDRDADYRLSIDLGAYGHFDSTGTVAPLASGGMNMDIDAWLRSLNMPSLSGYLNQAMGRKIARGAINGTLDLKAKAGQLDGKLQATISNFRLANDSDKVTEIALGINMETALAIIRGQDDEFTFQSSILGDVTNPYFSVDNLVREAVLAGIRTALLSNYSPVGLANKIKNVFLNLFRSVEGRPAIFAEGKHYVRPEDRHYMGLIAQAMNKNLDWTLTVEGQGVPADAKAMDLFQTGRIDDDNRVALEDLARSREEAIRDYLAARGVSPNRIISKGPTVLDDDEAKPLVRFTLDKKND</sequence>
<dbReference type="RefSeq" id="WP_123658736.1">
    <property type="nucleotide sequence ID" value="NZ_AYKG01000035.1"/>
</dbReference>
<evidence type="ECO:0000256" key="1">
    <source>
        <dbReference type="SAM" id="MobiDB-lite"/>
    </source>
</evidence>
<feature type="compositionally biased region" description="Polar residues" evidence="1">
    <location>
        <begin position="643"/>
        <end position="652"/>
    </location>
</feature>
<dbReference type="Proteomes" id="UP000285310">
    <property type="component" value="Unassembled WGS sequence"/>
</dbReference>